<gene>
    <name evidence="10" type="ORF">GCM10011369_35980</name>
</gene>
<name>A0A8J2XQ42_9GAMM</name>
<feature type="transmembrane region" description="Helical" evidence="9">
    <location>
        <begin position="395"/>
        <end position="412"/>
    </location>
</feature>
<feature type="transmembrane region" description="Helical" evidence="9">
    <location>
        <begin position="306"/>
        <end position="327"/>
    </location>
</feature>
<evidence type="ECO:0000313" key="10">
    <source>
        <dbReference type="EMBL" id="GGA90653.1"/>
    </source>
</evidence>
<feature type="transmembrane region" description="Helical" evidence="9">
    <location>
        <begin position="250"/>
        <end position="274"/>
    </location>
</feature>
<proteinExistence type="inferred from homology"/>
<feature type="transmembrane region" description="Helical" evidence="9">
    <location>
        <begin position="96"/>
        <end position="115"/>
    </location>
</feature>
<feature type="transmembrane region" description="Helical" evidence="9">
    <location>
        <begin position="432"/>
        <end position="453"/>
    </location>
</feature>
<keyword evidence="5 9" id="KW-0812">Transmembrane</keyword>
<reference evidence="11" key="1">
    <citation type="journal article" date="2019" name="Int. J. Syst. Evol. Microbiol.">
        <title>The Global Catalogue of Microorganisms (GCM) 10K type strain sequencing project: providing services to taxonomists for standard genome sequencing and annotation.</title>
        <authorList>
            <consortium name="The Broad Institute Genomics Platform"/>
            <consortium name="The Broad Institute Genome Sequencing Center for Infectious Disease"/>
            <person name="Wu L."/>
            <person name="Ma J."/>
        </authorList>
    </citation>
    <scope>NUCLEOTIDE SEQUENCE [LARGE SCALE GENOMIC DNA]</scope>
    <source>
        <strain evidence="11">CGMCC 1.10130</strain>
    </source>
</reference>
<dbReference type="EMBL" id="BMDX01000033">
    <property type="protein sequence ID" value="GGA90653.1"/>
    <property type="molecule type" value="Genomic_DNA"/>
</dbReference>
<evidence type="ECO:0000313" key="11">
    <source>
        <dbReference type="Proteomes" id="UP000619743"/>
    </source>
</evidence>
<dbReference type="PANTHER" id="PTHR30588">
    <property type="entry name" value="BRANCHED-CHAIN AMINO ACID TRANSPORT SYSTEM 2 CARRIER PROTEIN"/>
    <property type="match status" value="1"/>
</dbReference>
<feature type="transmembrane region" description="Helical" evidence="9">
    <location>
        <begin position="135"/>
        <end position="154"/>
    </location>
</feature>
<dbReference type="GO" id="GO:0015818">
    <property type="term" value="P:isoleucine transport"/>
    <property type="evidence" value="ECO:0007669"/>
    <property type="project" value="TreeGrafter"/>
</dbReference>
<dbReference type="AlphaFoldDB" id="A0A8J2XQ42"/>
<evidence type="ECO:0000256" key="1">
    <source>
        <dbReference type="ARBA" id="ARBA00004651"/>
    </source>
</evidence>
<feature type="transmembrane region" description="Helical" evidence="9">
    <location>
        <begin position="26"/>
        <end position="45"/>
    </location>
</feature>
<dbReference type="PANTHER" id="PTHR30588:SF0">
    <property type="entry name" value="BRANCHED-CHAIN AMINO ACID PERMEASE BRNQ"/>
    <property type="match status" value="1"/>
</dbReference>
<dbReference type="GO" id="GO:0015188">
    <property type="term" value="F:L-isoleucine transmembrane transporter activity"/>
    <property type="evidence" value="ECO:0007669"/>
    <property type="project" value="TreeGrafter"/>
</dbReference>
<keyword evidence="11" id="KW-1185">Reference proteome</keyword>
<evidence type="ECO:0000256" key="3">
    <source>
        <dbReference type="ARBA" id="ARBA00022448"/>
    </source>
</evidence>
<evidence type="ECO:0000256" key="9">
    <source>
        <dbReference type="RuleBase" id="RU362122"/>
    </source>
</evidence>
<dbReference type="Pfam" id="PF05525">
    <property type="entry name" value="Branch_AA_trans"/>
    <property type="match status" value="1"/>
</dbReference>
<keyword evidence="7 9" id="KW-1133">Transmembrane helix</keyword>
<keyword evidence="4" id="KW-1003">Cell membrane</keyword>
<dbReference type="GO" id="GO:0015820">
    <property type="term" value="P:L-leucine transport"/>
    <property type="evidence" value="ECO:0007669"/>
    <property type="project" value="TreeGrafter"/>
</dbReference>
<evidence type="ECO:0000256" key="6">
    <source>
        <dbReference type="ARBA" id="ARBA00022970"/>
    </source>
</evidence>
<dbReference type="GO" id="GO:0005304">
    <property type="term" value="F:L-valine transmembrane transporter activity"/>
    <property type="evidence" value="ECO:0007669"/>
    <property type="project" value="TreeGrafter"/>
</dbReference>
<dbReference type="GO" id="GO:0005886">
    <property type="term" value="C:plasma membrane"/>
    <property type="evidence" value="ECO:0007669"/>
    <property type="project" value="UniProtKB-SubCell"/>
</dbReference>
<comment type="similarity">
    <text evidence="2 9">Belongs to the branched chain amino acid transporter family.</text>
</comment>
<evidence type="ECO:0000256" key="2">
    <source>
        <dbReference type="ARBA" id="ARBA00008540"/>
    </source>
</evidence>
<evidence type="ECO:0000256" key="5">
    <source>
        <dbReference type="ARBA" id="ARBA00022692"/>
    </source>
</evidence>
<dbReference type="GO" id="GO:0015190">
    <property type="term" value="F:L-leucine transmembrane transporter activity"/>
    <property type="evidence" value="ECO:0007669"/>
    <property type="project" value="TreeGrafter"/>
</dbReference>
<dbReference type="NCBIfam" id="TIGR00796">
    <property type="entry name" value="livcs"/>
    <property type="match status" value="1"/>
</dbReference>
<feature type="transmembrane region" description="Helical" evidence="9">
    <location>
        <begin position="364"/>
        <end position="383"/>
    </location>
</feature>
<dbReference type="InterPro" id="IPR004685">
    <property type="entry name" value="Brnchd-chn_aa_trnsp_Livcs"/>
</dbReference>
<keyword evidence="6 9" id="KW-0029">Amino-acid transport</keyword>
<feature type="transmembrane region" description="Helical" evidence="9">
    <location>
        <begin position="57"/>
        <end position="84"/>
    </location>
</feature>
<feature type="transmembrane region" description="Helical" evidence="9">
    <location>
        <begin position="166"/>
        <end position="184"/>
    </location>
</feature>
<feature type="transmembrane region" description="Helical" evidence="9">
    <location>
        <begin position="339"/>
        <end position="358"/>
    </location>
</feature>
<comment type="caution">
    <text evidence="10">The sequence shown here is derived from an EMBL/GenBank/DDBJ whole genome shotgun (WGS) entry which is preliminary data.</text>
</comment>
<dbReference type="Proteomes" id="UP000619743">
    <property type="component" value="Unassembled WGS sequence"/>
</dbReference>
<sequence>MAGSAGLGSSLFEIDMTDTRLNRQNIFALGFMTFAFFLGAGNIIFPPLAGQLAGTEVTLAMLGFLVTAVGLPLLTLIAVAVAGGDMESVTRDLPRAVAVSITVAIFIVIGPAFALPRTSLVAYETGMKPLFGESVVPLWLYTIGFFTVAVALALHRGSLIDYIGKVLTPILIVLLAVLGIAVVVEPLAPIGELAAGSAVSDAAKAYHEAPFSKGFIEGYNTMDTFGALMFGVLIVDVLRKKGVSDRGFQASYLIQAGVIAAIGLALVYTSLFYLGATSGTVAAGADNGGEILALYVQGVFGQPGQWILSAVVTLACLTTAVGLTGACSDYFANLLGMKYRTLVVVFAAISALVANVGLSYLISVSIPVLIALYPVAVALVVLNLLRRHLNHPKQAFRWVVGIAFALALLDAIKAADVPGATTLVETASHLPLFGYGLAWLVPVTAAVVVAMAWPKPSVDK</sequence>
<comment type="subcellular location">
    <subcellularLocation>
        <location evidence="9">Cell inner membrane</location>
        <topology evidence="9">Multi-pass membrane protein</topology>
    </subcellularLocation>
    <subcellularLocation>
        <location evidence="1">Cell membrane</location>
        <topology evidence="1">Multi-pass membrane protein</topology>
    </subcellularLocation>
</comment>
<organism evidence="10 11">
    <name type="scientific">Neiella marina</name>
    <dbReference type="NCBI Taxonomy" id="508461"/>
    <lineage>
        <taxon>Bacteria</taxon>
        <taxon>Pseudomonadati</taxon>
        <taxon>Pseudomonadota</taxon>
        <taxon>Gammaproteobacteria</taxon>
        <taxon>Alteromonadales</taxon>
        <taxon>Echinimonadaceae</taxon>
        <taxon>Neiella</taxon>
    </lineage>
</organism>
<protein>
    <recommendedName>
        <fullName evidence="9">Branched-chain amino acid transport system carrier protein</fullName>
    </recommendedName>
</protein>
<keyword evidence="3 9" id="KW-0813">Transport</keyword>
<keyword evidence="8 9" id="KW-0472">Membrane</keyword>
<feature type="transmembrane region" description="Helical" evidence="9">
    <location>
        <begin position="219"/>
        <end position="238"/>
    </location>
</feature>
<evidence type="ECO:0000256" key="7">
    <source>
        <dbReference type="ARBA" id="ARBA00022989"/>
    </source>
</evidence>
<evidence type="ECO:0000256" key="8">
    <source>
        <dbReference type="ARBA" id="ARBA00023136"/>
    </source>
</evidence>
<comment type="function">
    <text evidence="9">Component of the transport system for branched-chain amino acids.</text>
</comment>
<accession>A0A8J2XQ42</accession>
<evidence type="ECO:0000256" key="4">
    <source>
        <dbReference type="ARBA" id="ARBA00022475"/>
    </source>
</evidence>